<dbReference type="Pfam" id="PF06441">
    <property type="entry name" value="EHN"/>
    <property type="match status" value="1"/>
</dbReference>
<dbReference type="InterPro" id="IPR010497">
    <property type="entry name" value="Epoxide_hydro_N"/>
</dbReference>
<dbReference type="RefSeq" id="WP_308784815.1">
    <property type="nucleotide sequence ID" value="NZ_BLPF01000003.1"/>
</dbReference>
<dbReference type="SUPFAM" id="SSF53474">
    <property type="entry name" value="alpha/beta-Hydrolases"/>
    <property type="match status" value="1"/>
</dbReference>
<dbReference type="InterPro" id="IPR000639">
    <property type="entry name" value="Epox_hydrolase-like"/>
</dbReference>
<keyword evidence="7" id="KW-1185">Reference proteome</keyword>
<feature type="compositionally biased region" description="Polar residues" evidence="4">
    <location>
        <begin position="276"/>
        <end position="286"/>
    </location>
</feature>
<name>A0A6V8KPM6_9ACTN</name>
<keyword evidence="3" id="KW-0378">Hydrolase</keyword>
<feature type="domain" description="Epoxide hydrolase N-terminal" evidence="5">
    <location>
        <begin position="1"/>
        <end position="106"/>
    </location>
</feature>
<organism evidence="6 7">
    <name type="scientific">Phytohabitans houttuyneae</name>
    <dbReference type="NCBI Taxonomy" id="1076126"/>
    <lineage>
        <taxon>Bacteria</taxon>
        <taxon>Bacillati</taxon>
        <taxon>Actinomycetota</taxon>
        <taxon>Actinomycetes</taxon>
        <taxon>Micromonosporales</taxon>
        <taxon>Micromonosporaceae</taxon>
    </lineage>
</organism>
<proteinExistence type="inferred from homology"/>
<evidence type="ECO:0000256" key="3">
    <source>
        <dbReference type="ARBA" id="ARBA00022801"/>
    </source>
</evidence>
<dbReference type="Gene3D" id="3.40.50.1820">
    <property type="entry name" value="alpha/beta hydrolase"/>
    <property type="match status" value="1"/>
</dbReference>
<dbReference type="GO" id="GO:0097176">
    <property type="term" value="P:epoxide metabolic process"/>
    <property type="evidence" value="ECO:0007669"/>
    <property type="project" value="TreeGrafter"/>
</dbReference>
<dbReference type="Proteomes" id="UP000482800">
    <property type="component" value="Unassembled WGS sequence"/>
</dbReference>
<dbReference type="PANTHER" id="PTHR21661:SF35">
    <property type="entry name" value="EPOXIDE HYDROLASE"/>
    <property type="match status" value="1"/>
</dbReference>
<evidence type="ECO:0000256" key="4">
    <source>
        <dbReference type="SAM" id="MobiDB-lite"/>
    </source>
</evidence>
<evidence type="ECO:0000313" key="7">
    <source>
        <dbReference type="Proteomes" id="UP000482800"/>
    </source>
</evidence>
<protein>
    <recommendedName>
        <fullName evidence="5">Epoxide hydrolase N-terminal domain-containing protein</fullName>
    </recommendedName>
</protein>
<accession>A0A6V8KPM6</accession>
<dbReference type="EMBL" id="BLPF01000003">
    <property type="protein sequence ID" value="GFJ84169.1"/>
    <property type="molecule type" value="Genomic_DNA"/>
</dbReference>
<evidence type="ECO:0000256" key="2">
    <source>
        <dbReference type="ARBA" id="ARBA00022797"/>
    </source>
</evidence>
<evidence type="ECO:0000259" key="5">
    <source>
        <dbReference type="Pfam" id="PF06441"/>
    </source>
</evidence>
<sequence length="286" mass="31079">MTPYRIDVPQADLDDLRDRLRRTRWPERETVDDWSQGVPLAYLRDLCDHWATGYDWRRLESRLNAIPQLRVELGGLGIHVLHARSPHPDALPLVLTHGWPGSIVEFLKVIGPLTDPPDPADAFHVVCPSLPGYGFSDKPTAPGWGVERIAAAWAELMARLGYARYGAQGGDWGTSVTTSLAQQDAAHLAGIHLNPPIAAPDPATYDDLTDRERESLAALEHAARWEDGYSLVQGTRPQTVGYGLVDSPPPCAAGSWRSSAHGATATATRRPCSPATRCSTTSPSTG</sequence>
<dbReference type="PRINTS" id="PR00412">
    <property type="entry name" value="EPOXHYDRLASE"/>
</dbReference>
<dbReference type="PANTHER" id="PTHR21661">
    <property type="entry name" value="EPOXIDE HYDROLASE 1-RELATED"/>
    <property type="match status" value="1"/>
</dbReference>
<keyword evidence="2" id="KW-0058">Aromatic hydrocarbons catabolism</keyword>
<dbReference type="PIRSF" id="PIRSF001112">
    <property type="entry name" value="Epoxide_hydrolase"/>
    <property type="match status" value="1"/>
</dbReference>
<evidence type="ECO:0000256" key="1">
    <source>
        <dbReference type="ARBA" id="ARBA00010088"/>
    </source>
</evidence>
<reference evidence="6 7" key="1">
    <citation type="submission" date="2020-03" db="EMBL/GenBank/DDBJ databases">
        <title>Whole genome shotgun sequence of Phytohabitans houttuyneae NBRC 108639.</title>
        <authorList>
            <person name="Komaki H."/>
            <person name="Tamura T."/>
        </authorList>
    </citation>
    <scope>NUCLEOTIDE SEQUENCE [LARGE SCALE GENOMIC DNA]</scope>
    <source>
        <strain evidence="6 7">NBRC 108639</strain>
    </source>
</reference>
<dbReference type="GO" id="GO:0004301">
    <property type="term" value="F:epoxide hydrolase activity"/>
    <property type="evidence" value="ECO:0007669"/>
    <property type="project" value="TreeGrafter"/>
</dbReference>
<dbReference type="AlphaFoldDB" id="A0A6V8KPM6"/>
<comment type="similarity">
    <text evidence="1">Belongs to the peptidase S33 family.</text>
</comment>
<evidence type="ECO:0000313" key="6">
    <source>
        <dbReference type="EMBL" id="GFJ84169.1"/>
    </source>
</evidence>
<comment type="caution">
    <text evidence="6">The sequence shown here is derived from an EMBL/GenBank/DDBJ whole genome shotgun (WGS) entry which is preliminary data.</text>
</comment>
<feature type="region of interest" description="Disordered" evidence="4">
    <location>
        <begin position="253"/>
        <end position="286"/>
    </location>
</feature>
<dbReference type="InterPro" id="IPR016292">
    <property type="entry name" value="Epoxide_hydrolase"/>
</dbReference>
<dbReference type="InterPro" id="IPR029058">
    <property type="entry name" value="AB_hydrolase_fold"/>
</dbReference>
<gene>
    <name evidence="6" type="ORF">Phou_083490</name>
</gene>
<reference evidence="6 7" key="2">
    <citation type="submission" date="2020-03" db="EMBL/GenBank/DDBJ databases">
        <authorList>
            <person name="Ichikawa N."/>
            <person name="Kimura A."/>
            <person name="Kitahashi Y."/>
            <person name="Uohara A."/>
        </authorList>
    </citation>
    <scope>NUCLEOTIDE SEQUENCE [LARGE SCALE GENOMIC DNA]</scope>
    <source>
        <strain evidence="6 7">NBRC 108639</strain>
    </source>
</reference>